<dbReference type="InterPro" id="IPR039447">
    <property type="entry name" value="UreH-like_TM_dom"/>
</dbReference>
<evidence type="ECO:0000256" key="1">
    <source>
        <dbReference type="SAM" id="Phobius"/>
    </source>
</evidence>
<dbReference type="EMBL" id="JBGNYA010000001">
    <property type="protein sequence ID" value="MFA1611188.1"/>
    <property type="molecule type" value="Genomic_DNA"/>
</dbReference>
<organism evidence="3 4">
    <name type="scientific">Halobellus rubicundus</name>
    <dbReference type="NCBI Taxonomy" id="2996466"/>
    <lineage>
        <taxon>Archaea</taxon>
        <taxon>Methanobacteriati</taxon>
        <taxon>Methanobacteriota</taxon>
        <taxon>Stenosarchaea group</taxon>
        <taxon>Halobacteria</taxon>
        <taxon>Halobacteriales</taxon>
        <taxon>Haloferacaceae</taxon>
        <taxon>Halobellus</taxon>
    </lineage>
</organism>
<sequence>MTAGTTGAAVPDVGVAALFVVGLFGGAHCLGMCGPLVTMYGERFESDGRGPTARALRQHALFNAGRTLSYAAIGALLGALGGAVVNAGALVSAGTLVRGAAGIVVGAVVIAVGVSYVTGGGIDLAGGSVPVVGDVFAAVSARLTARVDTWATGPKIAGLGAMHGLLPCPILYPAFLYALSTGSAVSGGLALGALGLGTFPSLFVYGTVLDSVGAPLRRRLHRGIGVAFVIAGTIPLAKGLTALGWAVPHIPLPMPPMPT</sequence>
<comment type="caution">
    <text evidence="3">The sequence shown here is derived from an EMBL/GenBank/DDBJ whole genome shotgun (WGS) entry which is preliminary data.</text>
</comment>
<keyword evidence="1" id="KW-0812">Transmembrane</keyword>
<dbReference type="Proteomes" id="UP001570511">
    <property type="component" value="Unassembled WGS sequence"/>
</dbReference>
<feature type="transmembrane region" description="Helical" evidence="1">
    <location>
        <begin position="68"/>
        <end position="89"/>
    </location>
</feature>
<dbReference type="Pfam" id="PF13386">
    <property type="entry name" value="DsbD_2"/>
    <property type="match status" value="1"/>
</dbReference>
<keyword evidence="1" id="KW-0472">Membrane</keyword>
<accession>A0ABD5MBC8</accession>
<feature type="transmembrane region" description="Helical" evidence="1">
    <location>
        <begin position="184"/>
        <end position="205"/>
    </location>
</feature>
<dbReference type="AlphaFoldDB" id="A0ABD5MBC8"/>
<feature type="transmembrane region" description="Helical" evidence="1">
    <location>
        <begin position="226"/>
        <end position="247"/>
    </location>
</feature>
<keyword evidence="1" id="KW-1133">Transmembrane helix</keyword>
<evidence type="ECO:0000313" key="3">
    <source>
        <dbReference type="EMBL" id="MFA1611188.1"/>
    </source>
</evidence>
<feature type="transmembrane region" description="Helical" evidence="1">
    <location>
        <begin position="96"/>
        <end position="118"/>
    </location>
</feature>
<keyword evidence="4" id="KW-1185">Reference proteome</keyword>
<dbReference type="PANTHER" id="PTHR42208:SF1">
    <property type="entry name" value="HEAVY METAL TRANSPORTER"/>
    <property type="match status" value="1"/>
</dbReference>
<evidence type="ECO:0000259" key="2">
    <source>
        <dbReference type="Pfam" id="PF13386"/>
    </source>
</evidence>
<proteinExistence type="predicted"/>
<gene>
    <name evidence="3" type="ORF">OS889_09240</name>
</gene>
<evidence type="ECO:0000313" key="4">
    <source>
        <dbReference type="Proteomes" id="UP001570511"/>
    </source>
</evidence>
<dbReference type="PANTHER" id="PTHR42208">
    <property type="entry name" value="HEAVY METAL TRANSPORTER-RELATED"/>
    <property type="match status" value="1"/>
</dbReference>
<name>A0ABD5MBC8_9EURY</name>
<dbReference type="RefSeq" id="WP_372389292.1">
    <property type="nucleotide sequence ID" value="NZ_JBGNYA010000001.1"/>
</dbReference>
<feature type="domain" description="Urease accessory protein UreH-like transmembrane" evidence="2">
    <location>
        <begin position="17"/>
        <end position="233"/>
    </location>
</feature>
<feature type="transmembrane region" description="Helical" evidence="1">
    <location>
        <begin position="156"/>
        <end position="178"/>
    </location>
</feature>
<protein>
    <submittedName>
        <fullName evidence="3">Sulfite exporter TauE/SafE family protein</fullName>
    </submittedName>
</protein>
<reference evidence="3 4" key="1">
    <citation type="submission" date="2024-08" db="EMBL/GenBank/DDBJ databases">
        <title>Halobellus sp. MBLA0158 whole genome sequence.</title>
        <authorList>
            <person name="Hwang C.Y."/>
            <person name="Cho E.-S."/>
            <person name="Seo M.-J."/>
        </authorList>
    </citation>
    <scope>NUCLEOTIDE SEQUENCE [LARGE SCALE GENOMIC DNA]</scope>
    <source>
        <strain evidence="3 4">MBLA0158</strain>
    </source>
</reference>